<dbReference type="Proteomes" id="UP000240815">
    <property type="component" value="Segment"/>
</dbReference>
<sequence>MIHLPIGGDISIWGGESLNLEMRRLDNEITDLKARSKVILFSSLKDLNLPETATLLDIAKRLPRNSMLQMSAYNATHGSTMPLPYFNQASNPAYRSGELTAYKCSDEKKVHFRWQDEGAVAYCNINRHTSDTPTPWVFLPIPNMNYVNAGAGYWGNLISNIWVEGTYYFTSSQMAGFTDKPTSAGAYVIVKNKDKLPTSDRIYHVIENHGSCRTYIRQNNNTWRNIPIVHTEAVADSELRVGDMKVAGNGRIHMRLSNSLVGQLTYVGEPASSAQVG</sequence>
<accession>A0A2K9VAZ6</accession>
<name>A0A2K9VAZ6_9CAUD</name>
<organism evidence="1 2">
    <name type="scientific">Citrobacter phage vB_CroP_CrRp3</name>
    <dbReference type="NCBI Taxonomy" id="2079275"/>
    <lineage>
        <taxon>Viruses</taxon>
        <taxon>Duplodnaviria</taxon>
        <taxon>Heunggongvirae</taxon>
        <taxon>Uroviricota</taxon>
        <taxon>Caudoviricetes</taxon>
        <taxon>Autographivirales</taxon>
        <taxon>Autosignataviridae</taxon>
        <taxon>Molineuxvirinae</taxon>
        <taxon>Rodentiumvirus</taxon>
        <taxon>Rodentiumvirus CrRp3</taxon>
        <taxon>Vectrevirus CrRp3</taxon>
    </lineage>
</organism>
<evidence type="ECO:0000313" key="1">
    <source>
        <dbReference type="EMBL" id="AUV59369.1"/>
    </source>
</evidence>
<protein>
    <submittedName>
        <fullName evidence="1">Uncharacterized protein</fullName>
    </submittedName>
</protein>
<reference evidence="1" key="1">
    <citation type="submission" date="2018-04" db="EMBL/GenBank/DDBJ databases">
        <title>Citrobacter rodentium phages.</title>
        <authorList>
            <person name="Mizuno C.M."/>
            <person name="Debarbieux L."/>
            <person name="Roach D.R."/>
        </authorList>
    </citation>
    <scope>NUCLEOTIDE SEQUENCE [LARGE SCALE GENOMIC DNA]</scope>
</reference>
<evidence type="ECO:0000313" key="2">
    <source>
        <dbReference type="Proteomes" id="UP000240815"/>
    </source>
</evidence>
<proteinExistence type="predicted"/>
<keyword evidence="2" id="KW-1185">Reference proteome</keyword>
<dbReference type="EMBL" id="MG775042">
    <property type="protein sequence ID" value="AUV59369.1"/>
    <property type="molecule type" value="Genomic_DNA"/>
</dbReference>
<gene>
    <name evidence="1" type="ORF">CrRp3_cds9</name>
</gene>